<sequence>MMWKQFILNKKLYLLRNSNDNGRFQIFITDLLSLWTEDLSEEELLQRCKDMNPLHEASSEILIQRINELVELNSSEVKTTLTENKNEQLELGVSSYLKGVIFKIKFLLSLGSPEMFFKQMTSPLIRMVEELQERQNKLFDLLNKKDIEIDEYKMGGMKITRKNIETTPFCKEEFLKSFSNEHVEMPRKSICPITSFINNCNELYEECSKSIETAVETEEKIPEENLTTGLDSKTDKESTSPRKAKSKRGTGIVYEQGSDEDDETYFSIPNQAASTTSVKKEKSPTKKKRSRIQDMF</sequence>
<comment type="subcellular location">
    <subcellularLocation>
        <location evidence="1">Nucleus</location>
    </subcellularLocation>
</comment>
<evidence type="ECO:0000256" key="7">
    <source>
        <dbReference type="ARBA" id="ARBA00044529"/>
    </source>
</evidence>
<comment type="caution">
    <text evidence="11">The sequence shown here is derived from an EMBL/GenBank/DDBJ whole genome shotgun (WGS) entry which is preliminary data.</text>
</comment>
<dbReference type="InterPro" id="IPR053829">
    <property type="entry name" value="XLF-like_CC"/>
</dbReference>
<evidence type="ECO:0000256" key="3">
    <source>
        <dbReference type="ARBA" id="ARBA00023125"/>
    </source>
</evidence>
<dbReference type="Gene3D" id="1.10.287.450">
    <property type="entry name" value="Helix hairpin bin"/>
    <property type="match status" value="1"/>
</dbReference>
<dbReference type="GO" id="GO:0006303">
    <property type="term" value="P:double-strand break repair via nonhomologous end joining"/>
    <property type="evidence" value="ECO:0007669"/>
    <property type="project" value="UniProtKB-ARBA"/>
</dbReference>
<evidence type="ECO:0000256" key="1">
    <source>
        <dbReference type="ARBA" id="ARBA00004123"/>
    </source>
</evidence>
<evidence type="ECO:0000256" key="2">
    <source>
        <dbReference type="ARBA" id="ARBA00022763"/>
    </source>
</evidence>
<evidence type="ECO:0000256" key="6">
    <source>
        <dbReference type="ARBA" id="ARBA00025747"/>
    </source>
</evidence>
<dbReference type="GO" id="GO:0032807">
    <property type="term" value="C:DNA ligase IV complex"/>
    <property type="evidence" value="ECO:0007669"/>
    <property type="project" value="TreeGrafter"/>
</dbReference>
<evidence type="ECO:0000256" key="5">
    <source>
        <dbReference type="ARBA" id="ARBA00023242"/>
    </source>
</evidence>
<evidence type="ECO:0000313" key="12">
    <source>
        <dbReference type="Proteomes" id="UP000291343"/>
    </source>
</evidence>
<dbReference type="GO" id="GO:0045027">
    <property type="term" value="F:DNA end binding"/>
    <property type="evidence" value="ECO:0007669"/>
    <property type="project" value="TreeGrafter"/>
</dbReference>
<dbReference type="EMBL" id="QKKF02005739">
    <property type="protein sequence ID" value="RZF46698.1"/>
    <property type="molecule type" value="Genomic_DNA"/>
</dbReference>
<evidence type="ECO:0000259" key="10">
    <source>
        <dbReference type="Pfam" id="PF21928"/>
    </source>
</evidence>
<name>A0A482XMY7_LAOST</name>
<evidence type="ECO:0000256" key="4">
    <source>
        <dbReference type="ARBA" id="ARBA00023204"/>
    </source>
</evidence>
<keyword evidence="3" id="KW-0238">DNA-binding</keyword>
<keyword evidence="2" id="KW-0227">DNA damage</keyword>
<feature type="region of interest" description="Disordered" evidence="8">
    <location>
        <begin position="215"/>
        <end position="296"/>
    </location>
</feature>
<dbReference type="PANTHER" id="PTHR32235">
    <property type="entry name" value="NON-HOMOLOGOUS END-JOINING FACTOR 1"/>
    <property type="match status" value="1"/>
</dbReference>
<dbReference type="InterPro" id="IPR052287">
    <property type="entry name" value="NHEJ_factor"/>
</dbReference>
<dbReference type="CDD" id="cd22285">
    <property type="entry name" value="HD_XLF_N"/>
    <property type="match status" value="1"/>
</dbReference>
<dbReference type="AlphaFoldDB" id="A0A482XMY7"/>
<dbReference type="InterPro" id="IPR038051">
    <property type="entry name" value="XRCC4-like_N_sf"/>
</dbReference>
<comment type="similarity">
    <text evidence="6">Belongs to the XRCC4-XLF family. XLF subfamily.</text>
</comment>
<evidence type="ECO:0000259" key="9">
    <source>
        <dbReference type="Pfam" id="PF09302"/>
    </source>
</evidence>
<dbReference type="OrthoDB" id="2155935at2759"/>
<feature type="domain" description="XLF-like coiled-coil region" evidence="10">
    <location>
        <begin position="112"/>
        <end position="158"/>
    </location>
</feature>
<dbReference type="STRING" id="195883.A0A482XMY7"/>
<feature type="domain" description="XLF-like N-terminal" evidence="9">
    <location>
        <begin position="2"/>
        <end position="109"/>
    </location>
</feature>
<evidence type="ECO:0000313" key="11">
    <source>
        <dbReference type="EMBL" id="RZF46698.1"/>
    </source>
</evidence>
<organism evidence="11 12">
    <name type="scientific">Laodelphax striatellus</name>
    <name type="common">Small brown planthopper</name>
    <name type="synonym">Delphax striatella</name>
    <dbReference type="NCBI Taxonomy" id="195883"/>
    <lineage>
        <taxon>Eukaryota</taxon>
        <taxon>Metazoa</taxon>
        <taxon>Ecdysozoa</taxon>
        <taxon>Arthropoda</taxon>
        <taxon>Hexapoda</taxon>
        <taxon>Insecta</taxon>
        <taxon>Pterygota</taxon>
        <taxon>Neoptera</taxon>
        <taxon>Paraneoptera</taxon>
        <taxon>Hemiptera</taxon>
        <taxon>Auchenorrhyncha</taxon>
        <taxon>Fulgoroidea</taxon>
        <taxon>Delphacidae</taxon>
        <taxon>Criomorphinae</taxon>
        <taxon>Laodelphax</taxon>
    </lineage>
</organism>
<dbReference type="InterPro" id="IPR015381">
    <property type="entry name" value="XLF-like_N"/>
</dbReference>
<dbReference type="InParanoid" id="A0A482XMY7"/>
<protein>
    <recommendedName>
        <fullName evidence="7">Non-homologous end-joining factor 1</fullName>
    </recommendedName>
</protein>
<gene>
    <name evidence="11" type="ORF">LSTR_LSTR002561</name>
</gene>
<dbReference type="PANTHER" id="PTHR32235:SF1">
    <property type="entry name" value="NON-HOMOLOGOUS END-JOINING FACTOR 1"/>
    <property type="match status" value="1"/>
</dbReference>
<dbReference type="Pfam" id="PF21928">
    <property type="entry name" value="XLF_CC"/>
    <property type="match status" value="1"/>
</dbReference>
<dbReference type="Pfam" id="PF09302">
    <property type="entry name" value="XLF"/>
    <property type="match status" value="1"/>
</dbReference>
<evidence type="ECO:0000256" key="8">
    <source>
        <dbReference type="SAM" id="MobiDB-lite"/>
    </source>
</evidence>
<keyword evidence="4" id="KW-0234">DNA repair</keyword>
<dbReference type="Gene3D" id="2.170.210.10">
    <property type="entry name" value="DNA double-strand break repair and VJ recombination XRCC4, N-terminal"/>
    <property type="match status" value="1"/>
</dbReference>
<keyword evidence="12" id="KW-1185">Reference proteome</keyword>
<accession>A0A482XMY7</accession>
<reference evidence="11 12" key="1">
    <citation type="journal article" date="2017" name="Gigascience">
        <title>Genome sequence of the small brown planthopper, Laodelphax striatellus.</title>
        <authorList>
            <person name="Zhu J."/>
            <person name="Jiang F."/>
            <person name="Wang X."/>
            <person name="Yang P."/>
            <person name="Bao Y."/>
            <person name="Zhao W."/>
            <person name="Wang W."/>
            <person name="Lu H."/>
            <person name="Wang Q."/>
            <person name="Cui N."/>
            <person name="Li J."/>
            <person name="Chen X."/>
            <person name="Luo L."/>
            <person name="Yu J."/>
            <person name="Kang L."/>
            <person name="Cui F."/>
        </authorList>
    </citation>
    <scope>NUCLEOTIDE SEQUENCE [LARGE SCALE GENOMIC DNA]</scope>
    <source>
        <strain evidence="11">Lst14</strain>
    </source>
</reference>
<proteinExistence type="inferred from homology"/>
<dbReference type="Proteomes" id="UP000291343">
    <property type="component" value="Unassembled WGS sequence"/>
</dbReference>
<dbReference type="SMR" id="A0A482XMY7"/>
<keyword evidence="5" id="KW-0539">Nucleus</keyword>